<proteinExistence type="predicted"/>
<sequence>MMLSKLEVDKIFKRKCEKTSQTSTQLNKKRQKIYPQHHDHSYAKNIIIDLVNDDCLSEIFMYLAICERPKIAQVCKKWNRVVFSYCFKVKKLVLSHWEYDRPQNILEQFKKSEKKFSFLRSLLDKSCTYLTELDLVAYDNSNIVPLLNEFCPNLVKLRLRLKYFFDKDLENAFSRMSQLRVLKIIFQGFCRIPVILLVLLKNVVNTLNELILISQSNGIFPVCRFPDSFAALICQFKALKKIETGGMLITRHISEAIADAKLNFHQHVINYELITITKITLSEKYEITDDILYNLANSVKFLGYLSVNNCSLVTDAGIQAITKMKHLENLFLSGKNNVTDTPLKFLRGMKRLELPDSYEITNNSIEEILENSPYMCDLTFKHTSITPEFLTIAMEVSEKRKKNMRLDVQFSGCCVDAIRHKYLDILCGCDICTSY</sequence>
<evidence type="ECO:0000259" key="1">
    <source>
        <dbReference type="SMART" id="SM00256"/>
    </source>
</evidence>
<dbReference type="GO" id="GO:0031146">
    <property type="term" value="P:SCF-dependent proteasomal ubiquitin-dependent protein catabolic process"/>
    <property type="evidence" value="ECO:0007669"/>
    <property type="project" value="TreeGrafter"/>
</dbReference>
<evidence type="ECO:0000313" key="2">
    <source>
        <dbReference type="EMBL" id="KAF7988620.1"/>
    </source>
</evidence>
<name>A0A834XKK0_APHGI</name>
<dbReference type="OrthoDB" id="7689274at2759"/>
<accession>A0A834XKK0</accession>
<keyword evidence="3" id="KW-1185">Reference proteome</keyword>
<dbReference type="GO" id="GO:0019005">
    <property type="term" value="C:SCF ubiquitin ligase complex"/>
    <property type="evidence" value="ECO:0007669"/>
    <property type="project" value="TreeGrafter"/>
</dbReference>
<evidence type="ECO:0000313" key="3">
    <source>
        <dbReference type="Proteomes" id="UP000639338"/>
    </source>
</evidence>
<protein>
    <recommendedName>
        <fullName evidence="1">F-box domain-containing protein</fullName>
    </recommendedName>
</protein>
<dbReference type="AlphaFoldDB" id="A0A834XKK0"/>
<dbReference type="InterPro" id="IPR032675">
    <property type="entry name" value="LRR_dom_sf"/>
</dbReference>
<dbReference type="PANTHER" id="PTHR13318">
    <property type="entry name" value="PARTNER OF PAIRED, ISOFORM B-RELATED"/>
    <property type="match status" value="1"/>
</dbReference>
<reference evidence="2 3" key="1">
    <citation type="submission" date="2020-08" db="EMBL/GenBank/DDBJ databases">
        <title>Aphidius gifuensis genome sequencing and assembly.</title>
        <authorList>
            <person name="Du Z."/>
        </authorList>
    </citation>
    <scope>NUCLEOTIDE SEQUENCE [LARGE SCALE GENOMIC DNA]</scope>
    <source>
        <strain evidence="2">YNYX2018</strain>
        <tissue evidence="2">Adults</tissue>
    </source>
</reference>
<dbReference type="Gene3D" id="1.20.1280.50">
    <property type="match status" value="1"/>
</dbReference>
<organism evidence="2 3">
    <name type="scientific">Aphidius gifuensis</name>
    <name type="common">Parasitoid wasp</name>
    <dbReference type="NCBI Taxonomy" id="684658"/>
    <lineage>
        <taxon>Eukaryota</taxon>
        <taxon>Metazoa</taxon>
        <taxon>Ecdysozoa</taxon>
        <taxon>Arthropoda</taxon>
        <taxon>Hexapoda</taxon>
        <taxon>Insecta</taxon>
        <taxon>Pterygota</taxon>
        <taxon>Neoptera</taxon>
        <taxon>Endopterygota</taxon>
        <taxon>Hymenoptera</taxon>
        <taxon>Apocrita</taxon>
        <taxon>Ichneumonoidea</taxon>
        <taxon>Braconidae</taxon>
        <taxon>Aphidiinae</taxon>
        <taxon>Aphidius</taxon>
    </lineage>
</organism>
<dbReference type="Proteomes" id="UP000639338">
    <property type="component" value="Unassembled WGS sequence"/>
</dbReference>
<dbReference type="EMBL" id="JACMRX010000005">
    <property type="protein sequence ID" value="KAF7988620.1"/>
    <property type="molecule type" value="Genomic_DNA"/>
</dbReference>
<dbReference type="InterPro" id="IPR001810">
    <property type="entry name" value="F-box_dom"/>
</dbReference>
<dbReference type="SMART" id="SM00256">
    <property type="entry name" value="FBOX"/>
    <property type="match status" value="1"/>
</dbReference>
<dbReference type="Pfam" id="PF00646">
    <property type="entry name" value="F-box"/>
    <property type="match status" value="1"/>
</dbReference>
<dbReference type="SUPFAM" id="SSF52047">
    <property type="entry name" value="RNI-like"/>
    <property type="match status" value="1"/>
</dbReference>
<gene>
    <name evidence="2" type="ORF">HCN44_001193</name>
</gene>
<dbReference type="Gene3D" id="3.80.10.10">
    <property type="entry name" value="Ribonuclease Inhibitor"/>
    <property type="match status" value="1"/>
</dbReference>
<feature type="domain" description="F-box" evidence="1">
    <location>
        <begin position="51"/>
        <end position="91"/>
    </location>
</feature>
<comment type="caution">
    <text evidence="2">The sequence shown here is derived from an EMBL/GenBank/DDBJ whole genome shotgun (WGS) entry which is preliminary data.</text>
</comment>